<dbReference type="EMBL" id="FOQE01000017">
    <property type="protein sequence ID" value="SFH72735.1"/>
    <property type="molecule type" value="Genomic_DNA"/>
</dbReference>
<dbReference type="Pfam" id="PF09954">
    <property type="entry name" value="DUF2188"/>
    <property type="match status" value="1"/>
</dbReference>
<sequence>MPWNMNDYPASFKNFDPLLRKKAIDIANALLAEGYNDDHAIPIATSQAKEWMENASEKEKKAFKKEDPPKKDDKHDTKSKIPDLLDNDVKVYHEDGKWQVKTVKAKHAADSFNTKAEAVKRAKEIADNKDSHVIKYKENGEKQS</sequence>
<keyword evidence="3" id="KW-1185">Reference proteome</keyword>
<dbReference type="AlphaFoldDB" id="A0A1I3CDX0"/>
<organism evidence="2 3">
    <name type="scientific">Pisciglobus halotolerans</name>
    <dbReference type="NCBI Taxonomy" id="745365"/>
    <lineage>
        <taxon>Bacteria</taxon>
        <taxon>Bacillati</taxon>
        <taxon>Bacillota</taxon>
        <taxon>Bacilli</taxon>
        <taxon>Lactobacillales</taxon>
        <taxon>Carnobacteriaceae</taxon>
    </lineage>
</organism>
<evidence type="ECO:0000313" key="2">
    <source>
        <dbReference type="EMBL" id="SFH72735.1"/>
    </source>
</evidence>
<gene>
    <name evidence="2" type="ORF">SAMN04489868_1175</name>
</gene>
<feature type="region of interest" description="Disordered" evidence="1">
    <location>
        <begin position="51"/>
        <end position="81"/>
    </location>
</feature>
<dbReference type="InterPro" id="IPR018691">
    <property type="entry name" value="DUF2188"/>
</dbReference>
<evidence type="ECO:0000256" key="1">
    <source>
        <dbReference type="SAM" id="MobiDB-lite"/>
    </source>
</evidence>
<dbReference type="RefSeq" id="WP_092092403.1">
    <property type="nucleotide sequence ID" value="NZ_FOQE01000017.1"/>
</dbReference>
<evidence type="ECO:0000313" key="3">
    <source>
        <dbReference type="Proteomes" id="UP000198668"/>
    </source>
</evidence>
<dbReference type="Proteomes" id="UP000198668">
    <property type="component" value="Unassembled WGS sequence"/>
</dbReference>
<accession>A0A1I3CDX0</accession>
<protein>
    <submittedName>
        <fullName evidence="2">Uncharacterized protein YdaT</fullName>
    </submittedName>
</protein>
<reference evidence="2 3" key="1">
    <citation type="submission" date="2016-10" db="EMBL/GenBank/DDBJ databases">
        <authorList>
            <person name="de Groot N.N."/>
        </authorList>
    </citation>
    <scope>NUCLEOTIDE SEQUENCE [LARGE SCALE GENOMIC DNA]</scope>
    <source>
        <strain evidence="2 3">DSM 27630</strain>
    </source>
</reference>
<name>A0A1I3CDX0_9LACT</name>
<dbReference type="OrthoDB" id="8858565at2"/>
<proteinExistence type="predicted"/>